<dbReference type="InterPro" id="IPR017932">
    <property type="entry name" value="GATase_2_dom"/>
</dbReference>
<geneLocation type="plasmid" evidence="12">
    <name>unnamed3</name>
</geneLocation>
<dbReference type="PANTHER" id="PTHR43284">
    <property type="entry name" value="ASPARAGINE SYNTHETASE (GLUTAMINE-HYDROLYZING)"/>
    <property type="match status" value="1"/>
</dbReference>
<name>A0A6P1V8U9_9ENTR</name>
<keyword evidence="5 9" id="KW-0067">ATP-binding</keyword>
<dbReference type="PIRSF" id="PIRSF001589">
    <property type="entry name" value="Asn_synthetase_glu-h"/>
    <property type="match status" value="1"/>
</dbReference>
<feature type="non-terminal residue" evidence="12">
    <location>
        <position position="561"/>
    </location>
</feature>
<accession>A0A6P1V8U9</accession>
<comment type="similarity">
    <text evidence="2">Belongs to the asparagine synthetase family.</text>
</comment>
<evidence type="ECO:0000313" key="13">
    <source>
        <dbReference type="Proteomes" id="UP000464389"/>
    </source>
</evidence>
<organism evidence="12 13">
    <name type="scientific">Klebsiella michiganensis</name>
    <dbReference type="NCBI Taxonomy" id="1134687"/>
    <lineage>
        <taxon>Bacteria</taxon>
        <taxon>Pseudomonadati</taxon>
        <taxon>Pseudomonadota</taxon>
        <taxon>Gammaproteobacteria</taxon>
        <taxon>Enterobacterales</taxon>
        <taxon>Enterobacteriaceae</taxon>
        <taxon>Klebsiella/Raoultella group</taxon>
        <taxon>Klebsiella</taxon>
    </lineage>
</organism>
<dbReference type="Gene3D" id="3.40.50.620">
    <property type="entry name" value="HUPs"/>
    <property type="match status" value="1"/>
</dbReference>
<dbReference type="GO" id="GO:0005829">
    <property type="term" value="C:cytosol"/>
    <property type="evidence" value="ECO:0007669"/>
    <property type="project" value="TreeGrafter"/>
</dbReference>
<dbReference type="InterPro" id="IPR006426">
    <property type="entry name" value="Asn_synth_AEB"/>
</dbReference>
<evidence type="ECO:0000256" key="5">
    <source>
        <dbReference type="ARBA" id="ARBA00022840"/>
    </source>
</evidence>
<evidence type="ECO:0000256" key="8">
    <source>
        <dbReference type="PIRSR" id="PIRSR001589-1"/>
    </source>
</evidence>
<proteinExistence type="inferred from homology"/>
<sequence length="561" mass="63951">MCGIAGWVDFNQDLSNHISTIQAMTDTLVNRGPDAEGIWHDKHVAFGHRRLAIIDLEGGRQPMSAVDATCSSVITFCGEIYNYQDLRKELIDLGHRFETRSDTEVLLRAYLQWDITMVDKLNGMYAFGIWNRNTDELILVRDRVGIKPLYYYPTSSGIIFGSEPKAILANPSVKKQLSLDGLRELLVMVKTPEMSVYKDMYEVRPGQLIKFNRNGLAKHTYWKLEAKPHTDDYESTVSNVRSLLEDSVRRQMVADVPICTLLSGGLDSSAVTAIVAKQLSPEIIRSFSVDFTQNQQQFTIDSVRGSPDSPYALALSKHVGSRHKEILLNSDDLLDPSVRDKVLRATDIPPMYWGDMWPSLYLLFREIRKHSTVALSGEAADEIFGGYQWFRNPAALQANTFPWLTSGSLRYFGGTQLFSLDLLKKLDLEAYRQDSYQAALREVPVLPGESDQNRRMREITYMNLTRFLQTLLDRKDRMSMAASLEVRVPFCDHRLIEYVFNTPWEMKSNDGREKSLLRAAVKDLLPESILTRTKTPYPATQDPTYEIGLRHQLQEILSDNN</sequence>
<dbReference type="GO" id="GO:0005524">
    <property type="term" value="F:ATP binding"/>
    <property type="evidence" value="ECO:0007669"/>
    <property type="project" value="UniProtKB-KW"/>
</dbReference>
<comment type="catalytic activity">
    <reaction evidence="7">
        <text>L-aspartate + L-glutamine + ATP + H2O = L-asparagine + L-glutamate + AMP + diphosphate + H(+)</text>
        <dbReference type="Rhea" id="RHEA:12228"/>
        <dbReference type="ChEBI" id="CHEBI:15377"/>
        <dbReference type="ChEBI" id="CHEBI:15378"/>
        <dbReference type="ChEBI" id="CHEBI:29985"/>
        <dbReference type="ChEBI" id="CHEBI:29991"/>
        <dbReference type="ChEBI" id="CHEBI:30616"/>
        <dbReference type="ChEBI" id="CHEBI:33019"/>
        <dbReference type="ChEBI" id="CHEBI:58048"/>
        <dbReference type="ChEBI" id="CHEBI:58359"/>
        <dbReference type="ChEBI" id="CHEBI:456215"/>
        <dbReference type="EC" id="6.3.5.4"/>
    </reaction>
</comment>
<reference evidence="12 13" key="1">
    <citation type="submission" date="2020-01" db="EMBL/GenBank/DDBJ databases">
        <title>Bactrocera dorsalis gut bacteria genome.</title>
        <authorList>
            <person name="Zhang H."/>
            <person name="Cai Z."/>
        </authorList>
    </citation>
    <scope>NUCLEOTIDE SEQUENCE [LARGE SCALE GENOMIC DNA]</scope>
    <source>
        <strain evidence="12 13">BD177</strain>
        <plasmid evidence="12 13">unnamed3</plasmid>
    </source>
</reference>
<evidence type="ECO:0000256" key="2">
    <source>
        <dbReference type="ARBA" id="ARBA00005752"/>
    </source>
</evidence>
<dbReference type="GO" id="GO:0006529">
    <property type="term" value="P:asparagine biosynthetic process"/>
    <property type="evidence" value="ECO:0007669"/>
    <property type="project" value="UniProtKB-KW"/>
</dbReference>
<dbReference type="EMBL" id="CP048111">
    <property type="protein sequence ID" value="QHS50139.1"/>
    <property type="molecule type" value="Genomic_DNA"/>
</dbReference>
<dbReference type="Gene3D" id="3.60.20.10">
    <property type="entry name" value="Glutamine Phosphoribosylpyrophosphate, subunit 1, domain 1"/>
    <property type="match status" value="1"/>
</dbReference>
<dbReference type="GO" id="GO:0004066">
    <property type="term" value="F:asparagine synthase (glutamine-hydrolyzing) activity"/>
    <property type="evidence" value="ECO:0007669"/>
    <property type="project" value="UniProtKB-EC"/>
</dbReference>
<feature type="active site" description="For GATase activity" evidence="8">
    <location>
        <position position="2"/>
    </location>
</feature>
<dbReference type="NCBIfam" id="TIGR01536">
    <property type="entry name" value="asn_synth_AEB"/>
    <property type="match status" value="1"/>
</dbReference>
<feature type="binding site" evidence="9">
    <location>
        <position position="300"/>
    </location>
    <ligand>
        <name>ATP</name>
        <dbReference type="ChEBI" id="CHEBI:30616"/>
    </ligand>
</feature>
<evidence type="ECO:0000313" key="12">
    <source>
        <dbReference type="EMBL" id="QHS50139.1"/>
    </source>
</evidence>
<dbReference type="PROSITE" id="PS51278">
    <property type="entry name" value="GATASE_TYPE_2"/>
    <property type="match status" value="1"/>
</dbReference>
<dbReference type="InterPro" id="IPR051786">
    <property type="entry name" value="ASN_synthetase/amidase"/>
</dbReference>
<keyword evidence="4 9" id="KW-0547">Nucleotide-binding</keyword>
<feature type="binding site" evidence="9">
    <location>
        <position position="261"/>
    </location>
    <ligand>
        <name>ATP</name>
        <dbReference type="ChEBI" id="CHEBI:30616"/>
    </ligand>
</feature>
<dbReference type="Pfam" id="PF13537">
    <property type="entry name" value="GATase_7"/>
    <property type="match status" value="1"/>
</dbReference>
<dbReference type="Proteomes" id="UP000464389">
    <property type="component" value="Plasmid unnamed3"/>
</dbReference>
<gene>
    <name evidence="12" type="primary">asnB</name>
    <name evidence="12" type="ORF">GW952_31470</name>
</gene>
<evidence type="ECO:0000256" key="10">
    <source>
        <dbReference type="PIRSR" id="PIRSR001589-3"/>
    </source>
</evidence>
<dbReference type="InterPro" id="IPR029055">
    <property type="entry name" value="Ntn_hydrolases_N"/>
</dbReference>
<evidence type="ECO:0000256" key="1">
    <source>
        <dbReference type="ARBA" id="ARBA00005187"/>
    </source>
</evidence>
<protein>
    <recommendedName>
        <fullName evidence="3">asparagine synthase (glutamine-hydrolyzing)</fullName>
        <ecNumber evidence="3">6.3.5.4</ecNumber>
    </recommendedName>
</protein>
<evidence type="ECO:0000256" key="6">
    <source>
        <dbReference type="ARBA" id="ARBA00022962"/>
    </source>
</evidence>
<comment type="pathway">
    <text evidence="1">Amino-acid biosynthesis; L-asparagine biosynthesis; L-asparagine from L-aspartate (L-Gln route): step 1/1.</text>
</comment>
<dbReference type="Pfam" id="PF00733">
    <property type="entry name" value="Asn_synthase"/>
    <property type="match status" value="1"/>
</dbReference>
<evidence type="ECO:0000256" key="3">
    <source>
        <dbReference type="ARBA" id="ARBA00012737"/>
    </source>
</evidence>
<dbReference type="InterPro" id="IPR001962">
    <property type="entry name" value="Asn_synthase"/>
</dbReference>
<evidence type="ECO:0000259" key="11">
    <source>
        <dbReference type="PROSITE" id="PS51278"/>
    </source>
</evidence>
<dbReference type="RefSeq" id="WP_162122900.1">
    <property type="nucleotide sequence ID" value="NZ_CP048111.1"/>
</dbReference>
<evidence type="ECO:0000256" key="7">
    <source>
        <dbReference type="ARBA" id="ARBA00048741"/>
    </source>
</evidence>
<feature type="domain" description="Glutamine amidotransferase type-2" evidence="11">
    <location>
        <begin position="2"/>
        <end position="214"/>
    </location>
</feature>
<dbReference type="CDD" id="cd01991">
    <property type="entry name" value="Asn_synthase_B_C"/>
    <property type="match status" value="1"/>
</dbReference>
<feature type="binding site" evidence="9">
    <location>
        <position position="102"/>
    </location>
    <ligand>
        <name>L-glutamine</name>
        <dbReference type="ChEBI" id="CHEBI:58359"/>
    </ligand>
</feature>
<keyword evidence="12" id="KW-0436">Ligase</keyword>
<dbReference type="CDD" id="cd00712">
    <property type="entry name" value="AsnB"/>
    <property type="match status" value="1"/>
</dbReference>
<dbReference type="EC" id="6.3.5.4" evidence="3"/>
<dbReference type="SUPFAM" id="SSF52402">
    <property type="entry name" value="Adenine nucleotide alpha hydrolases-like"/>
    <property type="match status" value="1"/>
</dbReference>
<keyword evidence="6 8" id="KW-0315">Glutamine amidotransferase</keyword>
<feature type="site" description="Important for beta-aspartyl-AMP intermediate formation" evidence="10">
    <location>
        <position position="378"/>
    </location>
</feature>
<dbReference type="PANTHER" id="PTHR43284:SF1">
    <property type="entry name" value="ASPARAGINE SYNTHETASE"/>
    <property type="match status" value="1"/>
</dbReference>
<dbReference type="AlphaFoldDB" id="A0A6P1V8U9"/>
<keyword evidence="8" id="KW-0028">Amino-acid biosynthesis</keyword>
<dbReference type="SUPFAM" id="SSF56235">
    <property type="entry name" value="N-terminal nucleophile aminohydrolases (Ntn hydrolases)"/>
    <property type="match status" value="1"/>
</dbReference>
<feature type="binding site" evidence="9">
    <location>
        <begin position="376"/>
        <end position="377"/>
    </location>
    <ligand>
        <name>ATP</name>
        <dbReference type="ChEBI" id="CHEBI:30616"/>
    </ligand>
</feature>
<evidence type="ECO:0000256" key="4">
    <source>
        <dbReference type="ARBA" id="ARBA00022741"/>
    </source>
</evidence>
<evidence type="ECO:0000256" key="9">
    <source>
        <dbReference type="PIRSR" id="PIRSR001589-2"/>
    </source>
</evidence>
<keyword evidence="12" id="KW-0614">Plasmid</keyword>
<keyword evidence="8" id="KW-0061">Asparagine biosynthesis</keyword>
<dbReference type="InterPro" id="IPR033738">
    <property type="entry name" value="AsnB_N"/>
</dbReference>
<dbReference type="InterPro" id="IPR014729">
    <property type="entry name" value="Rossmann-like_a/b/a_fold"/>
</dbReference>